<keyword evidence="11" id="KW-1185">Reference proteome</keyword>
<evidence type="ECO:0000256" key="9">
    <source>
        <dbReference type="SAM" id="Phobius"/>
    </source>
</evidence>
<dbReference type="STRING" id="307972.A0A2G8KQL7"/>
<evidence type="ECO:0000256" key="1">
    <source>
        <dbReference type="ARBA" id="ARBA00004141"/>
    </source>
</evidence>
<evidence type="ECO:0000256" key="8">
    <source>
        <dbReference type="SAM" id="MobiDB-lite"/>
    </source>
</evidence>
<evidence type="ECO:0000256" key="2">
    <source>
        <dbReference type="ARBA" id="ARBA00007863"/>
    </source>
</evidence>
<comment type="function">
    <text evidence="7">Putative solute transporter.</text>
</comment>
<dbReference type="GO" id="GO:0016020">
    <property type="term" value="C:membrane"/>
    <property type="evidence" value="ECO:0007669"/>
    <property type="project" value="UniProtKB-SubCell"/>
</dbReference>
<feature type="transmembrane region" description="Helical" evidence="9">
    <location>
        <begin position="187"/>
        <end position="207"/>
    </location>
</feature>
<keyword evidence="4 9" id="KW-0812">Transmembrane</keyword>
<dbReference type="EMBL" id="MRZV01000428">
    <property type="protein sequence ID" value="PIK50230.1"/>
    <property type="molecule type" value="Genomic_DNA"/>
</dbReference>
<dbReference type="PANTHER" id="PTHR14233:SF4">
    <property type="entry name" value="SOLUTE CARRIER FAMILY 35 MEMBER F2"/>
    <property type="match status" value="1"/>
</dbReference>
<comment type="similarity">
    <text evidence="2">Belongs to the SLC35F solute transporter family.</text>
</comment>
<feature type="compositionally biased region" description="Basic and acidic residues" evidence="8">
    <location>
        <begin position="256"/>
        <end position="269"/>
    </location>
</feature>
<dbReference type="Proteomes" id="UP000230750">
    <property type="component" value="Unassembled WGS sequence"/>
</dbReference>
<evidence type="ECO:0000256" key="6">
    <source>
        <dbReference type="ARBA" id="ARBA00023136"/>
    </source>
</evidence>
<protein>
    <submittedName>
        <fullName evidence="10">Putative solute carrier family 35 member F2-like</fullName>
    </submittedName>
</protein>
<dbReference type="InterPro" id="IPR009262">
    <property type="entry name" value="SLC35_F1/F2/F6"/>
</dbReference>
<dbReference type="InterPro" id="IPR052221">
    <property type="entry name" value="SLC35F_Transporter"/>
</dbReference>
<feature type="transmembrane region" description="Helical" evidence="9">
    <location>
        <begin position="213"/>
        <end position="231"/>
    </location>
</feature>
<evidence type="ECO:0000256" key="4">
    <source>
        <dbReference type="ARBA" id="ARBA00022692"/>
    </source>
</evidence>
<feature type="transmembrane region" description="Helical" evidence="9">
    <location>
        <begin position="93"/>
        <end position="111"/>
    </location>
</feature>
<feature type="transmembrane region" description="Helical" evidence="9">
    <location>
        <begin position="158"/>
        <end position="180"/>
    </location>
</feature>
<keyword evidence="3" id="KW-0813">Transport</keyword>
<dbReference type="GO" id="GO:0022857">
    <property type="term" value="F:transmembrane transporter activity"/>
    <property type="evidence" value="ECO:0007669"/>
    <property type="project" value="InterPro"/>
</dbReference>
<sequence>MTRGWKYLIVALIDVEANYLVVKAYQYTTLTSIQMLDCITIPVVLFLSICILNVRYRWTHITGVVICMVGLGGLILVDALTGRSDHGDPPKKLLGDMLCLLGASLYGFSNVAEEYAVRFYTRVEFLGMVGLFATFISGTQLLILERDELTTFSWNVEAVFLLIGFAVFMFSLYSLFPLVIKWSSAAVVNLSILTADMYSLLIGLFLFKFKFSWVYILAYAIIMLGILVYGLRPTYQSLTGGRYKFFRNSEQTEEVPHRRIKIESSETQRRGRSRTSTPTRGDVEQSRLS</sequence>
<dbReference type="InterPro" id="IPR037185">
    <property type="entry name" value="EmrE-like"/>
</dbReference>
<evidence type="ECO:0000313" key="11">
    <source>
        <dbReference type="Proteomes" id="UP000230750"/>
    </source>
</evidence>
<gene>
    <name evidence="10" type="ORF">BSL78_12885</name>
</gene>
<name>A0A2G8KQL7_STIJA</name>
<evidence type="ECO:0000313" key="10">
    <source>
        <dbReference type="EMBL" id="PIK50230.1"/>
    </source>
</evidence>
<evidence type="ECO:0000256" key="7">
    <source>
        <dbReference type="ARBA" id="ARBA00037727"/>
    </source>
</evidence>
<keyword evidence="6 9" id="KW-0472">Membrane</keyword>
<accession>A0A2G8KQL7</accession>
<dbReference type="AlphaFoldDB" id="A0A2G8KQL7"/>
<dbReference type="SUPFAM" id="SSF103481">
    <property type="entry name" value="Multidrug resistance efflux transporter EmrE"/>
    <property type="match status" value="1"/>
</dbReference>
<comment type="caution">
    <text evidence="10">The sequence shown here is derived from an EMBL/GenBank/DDBJ whole genome shotgun (WGS) entry which is preliminary data.</text>
</comment>
<reference evidence="10 11" key="1">
    <citation type="journal article" date="2017" name="PLoS Biol.">
        <title>The sea cucumber genome provides insights into morphological evolution and visceral regeneration.</title>
        <authorList>
            <person name="Zhang X."/>
            <person name="Sun L."/>
            <person name="Yuan J."/>
            <person name="Sun Y."/>
            <person name="Gao Y."/>
            <person name="Zhang L."/>
            <person name="Li S."/>
            <person name="Dai H."/>
            <person name="Hamel J.F."/>
            <person name="Liu C."/>
            <person name="Yu Y."/>
            <person name="Liu S."/>
            <person name="Lin W."/>
            <person name="Guo K."/>
            <person name="Jin S."/>
            <person name="Xu P."/>
            <person name="Storey K.B."/>
            <person name="Huan P."/>
            <person name="Zhang T."/>
            <person name="Zhou Y."/>
            <person name="Zhang J."/>
            <person name="Lin C."/>
            <person name="Li X."/>
            <person name="Xing L."/>
            <person name="Huo D."/>
            <person name="Sun M."/>
            <person name="Wang L."/>
            <person name="Mercier A."/>
            <person name="Li F."/>
            <person name="Yang H."/>
            <person name="Xiang J."/>
        </authorList>
    </citation>
    <scope>NUCLEOTIDE SEQUENCE [LARGE SCALE GENOMIC DNA]</scope>
    <source>
        <strain evidence="10">Shaxun</strain>
        <tissue evidence="10">Muscle</tissue>
    </source>
</reference>
<keyword evidence="5 9" id="KW-1133">Transmembrane helix</keyword>
<comment type="subcellular location">
    <subcellularLocation>
        <location evidence="1">Membrane</location>
        <topology evidence="1">Multi-pass membrane protein</topology>
    </subcellularLocation>
</comment>
<feature type="region of interest" description="Disordered" evidence="8">
    <location>
        <begin position="256"/>
        <end position="289"/>
    </location>
</feature>
<feature type="transmembrane region" description="Helical" evidence="9">
    <location>
        <begin position="123"/>
        <end position="143"/>
    </location>
</feature>
<organism evidence="10 11">
    <name type="scientific">Stichopus japonicus</name>
    <name type="common">Sea cucumber</name>
    <dbReference type="NCBI Taxonomy" id="307972"/>
    <lineage>
        <taxon>Eukaryota</taxon>
        <taxon>Metazoa</taxon>
        <taxon>Echinodermata</taxon>
        <taxon>Eleutherozoa</taxon>
        <taxon>Echinozoa</taxon>
        <taxon>Holothuroidea</taxon>
        <taxon>Aspidochirotacea</taxon>
        <taxon>Aspidochirotida</taxon>
        <taxon>Stichopodidae</taxon>
        <taxon>Apostichopus</taxon>
    </lineage>
</organism>
<proteinExistence type="inferred from homology"/>
<evidence type="ECO:0000256" key="3">
    <source>
        <dbReference type="ARBA" id="ARBA00022448"/>
    </source>
</evidence>
<dbReference type="Pfam" id="PF06027">
    <property type="entry name" value="SLC35F"/>
    <property type="match status" value="1"/>
</dbReference>
<evidence type="ECO:0000256" key="5">
    <source>
        <dbReference type="ARBA" id="ARBA00022989"/>
    </source>
</evidence>
<dbReference type="OrthoDB" id="429955at2759"/>
<feature type="transmembrane region" description="Helical" evidence="9">
    <location>
        <begin position="61"/>
        <end position="81"/>
    </location>
</feature>
<feature type="transmembrane region" description="Helical" evidence="9">
    <location>
        <begin position="33"/>
        <end position="54"/>
    </location>
</feature>
<dbReference type="PANTHER" id="PTHR14233">
    <property type="entry name" value="DUF914-RELATED"/>
    <property type="match status" value="1"/>
</dbReference>